<dbReference type="GO" id="GO:0016020">
    <property type="term" value="C:membrane"/>
    <property type="evidence" value="ECO:0007669"/>
    <property type="project" value="TreeGrafter"/>
</dbReference>
<feature type="region of interest" description="Disordered" evidence="10">
    <location>
        <begin position="1090"/>
        <end position="1109"/>
    </location>
</feature>
<keyword evidence="2 8" id="KW-0547">Nucleotide-binding</keyword>
<dbReference type="GO" id="GO:0016459">
    <property type="term" value="C:myosin complex"/>
    <property type="evidence" value="ECO:0007669"/>
    <property type="project" value="UniProtKB-KW"/>
</dbReference>
<dbReference type="SMART" id="SM00242">
    <property type="entry name" value="MYSc"/>
    <property type="match status" value="1"/>
</dbReference>
<keyword evidence="13" id="KW-1185">Reference proteome</keyword>
<dbReference type="PROSITE" id="PS51456">
    <property type="entry name" value="MYOSIN_MOTOR"/>
    <property type="match status" value="1"/>
</dbReference>
<keyword evidence="6 8" id="KW-0505">Motor protein</keyword>
<dbReference type="Gene3D" id="1.20.58.530">
    <property type="match status" value="1"/>
</dbReference>
<protein>
    <submittedName>
        <fullName evidence="12">Myosin-1</fullName>
    </submittedName>
</protein>
<evidence type="ECO:0000256" key="3">
    <source>
        <dbReference type="ARBA" id="ARBA00022840"/>
    </source>
</evidence>
<keyword evidence="3 8" id="KW-0067">ATP-binding</keyword>
<evidence type="ECO:0000256" key="10">
    <source>
        <dbReference type="SAM" id="MobiDB-lite"/>
    </source>
</evidence>
<dbReference type="GO" id="GO:0051015">
    <property type="term" value="F:actin filament binding"/>
    <property type="evidence" value="ECO:0007669"/>
    <property type="project" value="InterPro"/>
</dbReference>
<dbReference type="FunFam" id="1.10.10.820:FF:000001">
    <property type="entry name" value="Myosin heavy chain"/>
    <property type="match status" value="1"/>
</dbReference>
<feature type="coiled-coil region" evidence="9">
    <location>
        <begin position="1328"/>
        <end position="1355"/>
    </location>
</feature>
<dbReference type="Proteomes" id="UP000837801">
    <property type="component" value="Unassembled WGS sequence"/>
</dbReference>
<dbReference type="InterPro" id="IPR001609">
    <property type="entry name" value="Myosin_head_motor_dom-like"/>
</dbReference>
<dbReference type="PRINTS" id="PR00193">
    <property type="entry name" value="MYOSINHEAVY"/>
</dbReference>
<feature type="binding site" evidence="8">
    <location>
        <begin position="166"/>
        <end position="173"/>
    </location>
    <ligand>
        <name>ATP</name>
        <dbReference type="ChEBI" id="CHEBI:30616"/>
    </ligand>
</feature>
<name>A0A9P0QL61_9ASCO</name>
<evidence type="ECO:0000256" key="8">
    <source>
        <dbReference type="PROSITE-ProRule" id="PRU00782"/>
    </source>
</evidence>
<evidence type="ECO:0000256" key="4">
    <source>
        <dbReference type="ARBA" id="ARBA00023054"/>
    </source>
</evidence>
<dbReference type="OrthoDB" id="6108017at2759"/>
<dbReference type="SUPFAM" id="SSF52540">
    <property type="entry name" value="P-loop containing nucleoside triphosphate hydrolases"/>
    <property type="match status" value="1"/>
</dbReference>
<evidence type="ECO:0000256" key="7">
    <source>
        <dbReference type="ARBA" id="ARBA00023203"/>
    </source>
</evidence>
<feature type="coiled-coil region" evidence="9">
    <location>
        <begin position="1393"/>
        <end position="1469"/>
    </location>
</feature>
<accession>A0A9P0QL61</accession>
<keyword evidence="5 8" id="KW-0518">Myosin</keyword>
<sequence length="2012" mass="232440">MSGEDDGFNSKNWVWVPDATNFFNKGYITDYLEDGKCKVTVIDGNQEVNKVVESSQLENCNPQKFNKCNDMAELTHLNEPSVVYNLYLRYNDDMIYTYSGLFLVAINPYKSIPIYDSATLKKFHDHDFEKKEENTSKPPPHIYATAEGTYRNLLENQKDQSILVTGESGAGKTENTKKIIQYLSSITGNIVDNPPSKASTSHSGLASIDTKILQANPILESFGNAKTIKNNNSSRFGKFIKIFVSTKGSITGANIEYYLLEKSRVVHQVADERNYHIFYQFLKGSSKETLDKYKLSSSIKSHSYLKLAQTDIPKTDDSKDFKFLVDAFDIMGFEKDETNHIFSMLAVILHLGNLEFTSVKAEQASFTSSSPTQIISELLGIKKSDLVDNLLKPKVKAGKEFISKAKKAPAVRYAVDAFAKYLYEKIFQYIINRINANLKDGEDADSSLDGNFIGVLDIAGFEIFEQNSFEQLCINYTNEKLQQFFNHHSFILEQSEYLREDIQWEFIDFGQDLQPTIDLIETRKPMGIFAVLDEECMVPKSSDKIFMEKLASKWGNGENKKFQQNKYKSGFIVHHYAGKVEYNVENWLQKNTDPVTESLLKLFPQSSNQFVQDLFKDDEHLQQVNGGRNGKLKTASQKHKDQLTNLMNQLGKTEPHFVRCILPNLEKKPNKFDKKLVLHQLRCNGVLEGIRIARAGYPNKMTFEEFYQRYSILDVKEVFTKNLKTNSELIIKHINLDVDSYKIGITKLFFKNGVLGKLEELRDLSLKSIFTSLQSVIRGKSTRTHIKSQIDQIQASQLIARNFRTLNEAMTNNLWLELFINIKPLLEDSVKVLDSKEINEKLKTLKSQLKDTEKLKEKLEQENAKLKEQITHLEDDIISTNSILQQRDTIVDQMKQEEKDKKVKIDTMQNEIKAIKKERDHLQDEKAKLDKQLEKHKTQLATNLEKLKSVKDEHSVATKQLEKLTSKLAHHEQETVKHKDVIEQLMNETGSHKEILENLKKEHEVEILKSTDELQANSEEYEKMKSEFESTIESHESKLKLLETQLQEQSESSASNEEELKSKYDSLVSNHESIKLKLKKSEKDYTQLREEHSKITKDRDSLSTKHVKSTSELQTKINSLNSKVEELTKSLDTIKATLRDEKKASSEKDTLLSTLQGKLSFHESEAERTKSDKSMTERELTSLKSELEKQAGKVLQLQAENEKVNSDHSKAVSDLQLQKLKEQDMISNHAKEVAKLDQIEALKRELVSVNSENTSINSSFQKLRVEFEGSKSTQDLYSKQILDLKEKVKALETEKQLRDNEDKKNKENIAPPSDPNFVNEFATIKLKLNEQSATLRKEKFENQKLSEELKQLKSRIGPDGQLKKSISNASGQYTPNRRSFALGESINIGTLGETSASTEIESLKRRIQQEESNTQRAETYAIELQKKLNKLQTTRGISNSWNIDYEKKYKESQERIQDLEAKFQDLISLEDSPKRLAKSESFGRSSIINNTLNNANQDFVKIYQDITKTLKVTRDELTASKSEILRLKHLLRESEDELYETKKSSFKSSVTEYENELAQLKVKHESIRSQNVDLNSNIEVYKRRADEYYEKLELAESAIKISKRHEEQATKELSSTKTQLNLAREESRATQILIKETRLENSKLETTISDKEYSIQQLQYQIKNLNDKINYFTKNYENVENQEKLKDEIRDLRKDLNFKLETETTLIRDNKKLSLDLEELTEEKNQLDIDFEQQAMKLEELEISFAELTNKCRTLENEKQLNERKINNFTKQVLNLKELVKELTEQKDGLLQDKDKLEEDLLKLTHTHEDTVAKLSQTESDMAILRTHLESQRQDADDIRSEFRQSKISTSHDIQDYSKLKKELLVTSEENDSLKKVNVELSGKVQVLEDKLYSNEQLKYWETKVEGLSFELDKSHGENYEANKTIKSLERDIKKLEIRVTNESQLSKKYNDENFDFQNKVNHYKSTVDILHAENSEKDLQLKASEREKEELKENMLFLEKEVLELRARLGV</sequence>
<dbReference type="CDD" id="cd01377">
    <property type="entry name" value="MYSc_class_II"/>
    <property type="match status" value="1"/>
</dbReference>
<feature type="coiled-coil region" evidence="9">
    <location>
        <begin position="1543"/>
        <end position="1807"/>
    </location>
</feature>
<evidence type="ECO:0000256" key="2">
    <source>
        <dbReference type="ARBA" id="ARBA00022741"/>
    </source>
</evidence>
<reference evidence="12" key="1">
    <citation type="submission" date="2022-03" db="EMBL/GenBank/DDBJ databases">
        <authorList>
            <person name="Legras J.-L."/>
            <person name="Devillers H."/>
            <person name="Grondin C."/>
        </authorList>
    </citation>
    <scope>NUCLEOTIDE SEQUENCE</scope>
    <source>
        <strain evidence="12">CLIB 1423</strain>
    </source>
</reference>
<evidence type="ECO:0000313" key="12">
    <source>
        <dbReference type="EMBL" id="CAH2351220.1"/>
    </source>
</evidence>
<dbReference type="Gene3D" id="1.10.10.820">
    <property type="match status" value="1"/>
</dbReference>
<dbReference type="GO" id="GO:0005737">
    <property type="term" value="C:cytoplasm"/>
    <property type="evidence" value="ECO:0007669"/>
    <property type="project" value="TreeGrafter"/>
</dbReference>
<dbReference type="Pfam" id="PF00063">
    <property type="entry name" value="Myosin_head"/>
    <property type="match status" value="1"/>
</dbReference>
<proteinExistence type="inferred from homology"/>
<feature type="compositionally biased region" description="Basic and acidic residues" evidence="10">
    <location>
        <begin position="1295"/>
        <end position="1307"/>
    </location>
</feature>
<evidence type="ECO:0000313" key="13">
    <source>
        <dbReference type="Proteomes" id="UP000837801"/>
    </source>
</evidence>
<dbReference type="Gene3D" id="1.20.5.4820">
    <property type="match status" value="1"/>
</dbReference>
<dbReference type="GO" id="GO:0005524">
    <property type="term" value="F:ATP binding"/>
    <property type="evidence" value="ECO:0007669"/>
    <property type="project" value="UniProtKB-UniRule"/>
</dbReference>
<feature type="domain" description="Myosin motor" evidence="11">
    <location>
        <begin position="66"/>
        <end position="763"/>
    </location>
</feature>
<dbReference type="Gene3D" id="1.20.120.720">
    <property type="entry name" value="Myosin VI head, motor domain, U50 subdomain"/>
    <property type="match status" value="1"/>
</dbReference>
<dbReference type="InterPro" id="IPR036961">
    <property type="entry name" value="Kinesin_motor_dom_sf"/>
</dbReference>
<organism evidence="12 13">
    <name type="scientific">[Candida] railenensis</name>
    <dbReference type="NCBI Taxonomy" id="45579"/>
    <lineage>
        <taxon>Eukaryota</taxon>
        <taxon>Fungi</taxon>
        <taxon>Dikarya</taxon>
        <taxon>Ascomycota</taxon>
        <taxon>Saccharomycotina</taxon>
        <taxon>Pichiomycetes</taxon>
        <taxon>Debaryomycetaceae</taxon>
        <taxon>Kurtzmaniella</taxon>
    </lineage>
</organism>
<comment type="caution">
    <text evidence="12">The sequence shown here is derived from an EMBL/GenBank/DDBJ whole genome shotgun (WGS) entry which is preliminary data.</text>
</comment>
<feature type="compositionally biased region" description="Basic and acidic residues" evidence="10">
    <location>
        <begin position="1090"/>
        <end position="1103"/>
    </location>
</feature>
<dbReference type="PANTHER" id="PTHR13140:SF857">
    <property type="entry name" value="MYOSIN-11"/>
    <property type="match status" value="1"/>
</dbReference>
<evidence type="ECO:0000256" key="6">
    <source>
        <dbReference type="ARBA" id="ARBA00023175"/>
    </source>
</evidence>
<dbReference type="Gene3D" id="3.40.850.10">
    <property type="entry name" value="Kinesin motor domain"/>
    <property type="match status" value="1"/>
</dbReference>
<evidence type="ECO:0000256" key="9">
    <source>
        <dbReference type="SAM" id="Coils"/>
    </source>
</evidence>
<feature type="region of interest" description="Actin-binding" evidence="8">
    <location>
        <begin position="643"/>
        <end position="665"/>
    </location>
</feature>
<dbReference type="PANTHER" id="PTHR13140">
    <property type="entry name" value="MYOSIN"/>
    <property type="match status" value="1"/>
</dbReference>
<gene>
    <name evidence="12" type="ORF">CLIB1423_03S01376</name>
</gene>
<dbReference type="GO" id="GO:0000146">
    <property type="term" value="F:microfilament motor activity"/>
    <property type="evidence" value="ECO:0007669"/>
    <property type="project" value="TreeGrafter"/>
</dbReference>
<dbReference type="Gene3D" id="2.30.30.360">
    <property type="entry name" value="Myosin S1 fragment, N-terminal"/>
    <property type="match status" value="1"/>
</dbReference>
<dbReference type="EMBL" id="CAKXYY010000003">
    <property type="protein sequence ID" value="CAH2351220.1"/>
    <property type="molecule type" value="Genomic_DNA"/>
</dbReference>
<dbReference type="PROSITE" id="PS50096">
    <property type="entry name" value="IQ"/>
    <property type="match status" value="1"/>
</dbReference>
<keyword evidence="4 9" id="KW-0175">Coiled coil</keyword>
<dbReference type="InterPro" id="IPR008989">
    <property type="entry name" value="Myosin_S1_N"/>
</dbReference>
<evidence type="ECO:0000256" key="1">
    <source>
        <dbReference type="ARBA" id="ARBA00008314"/>
    </source>
</evidence>
<dbReference type="InterPro" id="IPR027417">
    <property type="entry name" value="P-loop_NTPase"/>
</dbReference>
<feature type="region of interest" description="Disordered" evidence="10">
    <location>
        <begin position="1295"/>
        <end position="1316"/>
    </location>
</feature>
<evidence type="ECO:0000256" key="5">
    <source>
        <dbReference type="ARBA" id="ARBA00023123"/>
    </source>
</evidence>
<evidence type="ECO:0000259" key="11">
    <source>
        <dbReference type="PROSITE" id="PS51456"/>
    </source>
</evidence>
<keyword evidence="7 8" id="KW-0009">Actin-binding</keyword>
<feature type="coiled-coil region" evidence="9">
    <location>
        <begin position="1919"/>
        <end position="2009"/>
    </location>
</feature>
<dbReference type="GO" id="GO:0007015">
    <property type="term" value="P:actin filament organization"/>
    <property type="evidence" value="ECO:0007669"/>
    <property type="project" value="TreeGrafter"/>
</dbReference>
<comment type="similarity">
    <text evidence="1 8">Belongs to the TRAFAC class myosin-kinesin ATPase superfamily. Myosin family.</text>
</comment>